<feature type="domain" description="Glucosamine/galactosamine-6-phosphate isomerase" evidence="1">
    <location>
        <begin position="10"/>
        <end position="214"/>
    </location>
</feature>
<dbReference type="PROSITE" id="PS01161">
    <property type="entry name" value="GLC_GALNAC_ISOMERASE"/>
    <property type="match status" value="1"/>
</dbReference>
<name>A0A1Y4STD0_9FIRM</name>
<dbReference type="InterPro" id="IPR037171">
    <property type="entry name" value="NagB/RpiA_transferase-like"/>
</dbReference>
<accession>A0A1Y4STD0</accession>
<dbReference type="Pfam" id="PF01182">
    <property type="entry name" value="Glucosamine_iso"/>
    <property type="match status" value="1"/>
</dbReference>
<dbReference type="Gene3D" id="3.40.50.1360">
    <property type="match status" value="1"/>
</dbReference>
<dbReference type="PANTHER" id="PTHR42892">
    <property type="entry name" value="GLUCOSAMINE-6-PHOSPHATE DEAMINASE-LIKE PROTEIN BT_0258-RELATED"/>
    <property type="match status" value="1"/>
</dbReference>
<gene>
    <name evidence="2" type="ORF">B5E75_11540</name>
</gene>
<dbReference type="EMBL" id="NFLJ01000037">
    <property type="protein sequence ID" value="OUQ33158.1"/>
    <property type="molecule type" value="Genomic_DNA"/>
</dbReference>
<dbReference type="GO" id="GO:0004342">
    <property type="term" value="F:glucosamine-6-phosphate deaminase activity"/>
    <property type="evidence" value="ECO:0007669"/>
    <property type="project" value="InterPro"/>
</dbReference>
<evidence type="ECO:0000313" key="3">
    <source>
        <dbReference type="Proteomes" id="UP000195305"/>
    </source>
</evidence>
<proteinExistence type="predicted"/>
<dbReference type="RefSeq" id="WP_087359385.1">
    <property type="nucleotide sequence ID" value="NZ_AP031415.1"/>
</dbReference>
<sequence length="239" mass="27758">MKLIIEENEEKMSESCMHIVLGAMMQDKRVNISLTSGRSPRKMYEMMIPYVKDQEKFKDIQYYIFDDGPYIGQEHGPIWEEMHELFYTPANIPDSQIHCVTEDNWDTYDEEIRNGGGLDVMVIGLGWDGHFCSNCPRCTPMDSYTYKILRDDQVAVNETYRPRDNIPYVYTMGPKSLMRVKHLVMIVNGKEKAEILKQVLDSPITDELPSTILKLHPNFTIIADKDAASLLNPEDYKRY</sequence>
<dbReference type="OrthoDB" id="9810967at2"/>
<organism evidence="2 3">
    <name type="scientific">Massilimicrobiota timonensis</name>
    <dbReference type="NCBI Taxonomy" id="1776392"/>
    <lineage>
        <taxon>Bacteria</taxon>
        <taxon>Bacillati</taxon>
        <taxon>Bacillota</taxon>
        <taxon>Erysipelotrichia</taxon>
        <taxon>Erysipelotrichales</taxon>
        <taxon>Erysipelotrichaceae</taxon>
        <taxon>Massilimicrobiota</taxon>
    </lineage>
</organism>
<dbReference type="AlphaFoldDB" id="A0A1Y4STD0"/>
<dbReference type="SUPFAM" id="SSF100950">
    <property type="entry name" value="NagB/RpiA/CoA transferase-like"/>
    <property type="match status" value="1"/>
</dbReference>
<reference evidence="2 3" key="1">
    <citation type="journal article" date="2018" name="BMC Genomics">
        <title>Whole genome sequencing and function prediction of 133 gut anaerobes isolated from chicken caecum in pure cultures.</title>
        <authorList>
            <person name="Medvecky M."/>
            <person name="Cejkova D."/>
            <person name="Polansky O."/>
            <person name="Karasova D."/>
            <person name="Kubasova T."/>
            <person name="Cizek A."/>
            <person name="Rychlik I."/>
        </authorList>
    </citation>
    <scope>NUCLEOTIDE SEQUENCE [LARGE SCALE GENOMIC DNA]</scope>
    <source>
        <strain evidence="2 3">An13</strain>
    </source>
</reference>
<dbReference type="PANTHER" id="PTHR42892:SF1">
    <property type="entry name" value="GLUCOSAMINE-6-PHOSPHATE ISOMERASE"/>
    <property type="match status" value="1"/>
</dbReference>
<dbReference type="NCBIfam" id="NF009022">
    <property type="entry name" value="PRK12358.1"/>
    <property type="match status" value="1"/>
</dbReference>
<dbReference type="InterPro" id="IPR018321">
    <property type="entry name" value="Glucosamine6P_isomerase_CS"/>
</dbReference>
<evidence type="ECO:0000313" key="2">
    <source>
        <dbReference type="EMBL" id="OUQ33158.1"/>
    </source>
</evidence>
<dbReference type="InterPro" id="IPR052960">
    <property type="entry name" value="GlcN6P_deaminase-like"/>
</dbReference>
<dbReference type="GO" id="GO:0005975">
    <property type="term" value="P:carbohydrate metabolic process"/>
    <property type="evidence" value="ECO:0007669"/>
    <property type="project" value="InterPro"/>
</dbReference>
<dbReference type="Proteomes" id="UP000195305">
    <property type="component" value="Unassembled WGS sequence"/>
</dbReference>
<comment type="caution">
    <text evidence="2">The sequence shown here is derived from an EMBL/GenBank/DDBJ whole genome shotgun (WGS) entry which is preliminary data.</text>
</comment>
<dbReference type="InterPro" id="IPR006148">
    <property type="entry name" value="Glc/Gal-6P_isomerase"/>
</dbReference>
<dbReference type="GO" id="GO:0006044">
    <property type="term" value="P:N-acetylglucosamine metabolic process"/>
    <property type="evidence" value="ECO:0007669"/>
    <property type="project" value="InterPro"/>
</dbReference>
<evidence type="ECO:0000259" key="1">
    <source>
        <dbReference type="Pfam" id="PF01182"/>
    </source>
</evidence>
<keyword evidence="3" id="KW-1185">Reference proteome</keyword>
<protein>
    <submittedName>
        <fullName evidence="2">Glucosamine-6-phosphate deaminase</fullName>
    </submittedName>
</protein>